<evidence type="ECO:0000313" key="1">
    <source>
        <dbReference type="EMBL" id="MBX34758.1"/>
    </source>
</evidence>
<organism evidence="1">
    <name type="scientific">Rhizophora mucronata</name>
    <name type="common">Asiatic mangrove</name>
    <dbReference type="NCBI Taxonomy" id="61149"/>
    <lineage>
        <taxon>Eukaryota</taxon>
        <taxon>Viridiplantae</taxon>
        <taxon>Streptophyta</taxon>
        <taxon>Embryophyta</taxon>
        <taxon>Tracheophyta</taxon>
        <taxon>Spermatophyta</taxon>
        <taxon>Magnoliopsida</taxon>
        <taxon>eudicotyledons</taxon>
        <taxon>Gunneridae</taxon>
        <taxon>Pentapetalae</taxon>
        <taxon>rosids</taxon>
        <taxon>fabids</taxon>
        <taxon>Malpighiales</taxon>
        <taxon>Rhizophoraceae</taxon>
        <taxon>Rhizophora</taxon>
    </lineage>
</organism>
<protein>
    <submittedName>
        <fullName evidence="1">Uncharacterized protein</fullName>
    </submittedName>
</protein>
<accession>A0A2P2MX34</accession>
<sequence>MTIQGVNLFEEHNIIG</sequence>
<dbReference type="EMBL" id="GGEC01054274">
    <property type="protein sequence ID" value="MBX34758.1"/>
    <property type="molecule type" value="Transcribed_RNA"/>
</dbReference>
<dbReference type="AlphaFoldDB" id="A0A2P2MX34"/>
<reference evidence="1" key="1">
    <citation type="submission" date="2018-02" db="EMBL/GenBank/DDBJ databases">
        <title>Rhizophora mucronata_Transcriptome.</title>
        <authorList>
            <person name="Meera S.P."/>
            <person name="Sreeshan A."/>
            <person name="Augustine A."/>
        </authorList>
    </citation>
    <scope>NUCLEOTIDE SEQUENCE</scope>
    <source>
        <tissue evidence="1">Leaf</tissue>
    </source>
</reference>
<proteinExistence type="predicted"/>
<name>A0A2P2MX34_RHIMU</name>